<dbReference type="InterPro" id="IPR016135">
    <property type="entry name" value="UBQ-conjugating_enzyme/RWD"/>
</dbReference>
<dbReference type="EMBL" id="OX459958">
    <property type="protein sequence ID" value="CAI9164127.1"/>
    <property type="molecule type" value="Genomic_DNA"/>
</dbReference>
<dbReference type="Gene3D" id="3.10.110.10">
    <property type="entry name" value="Ubiquitin Conjugating Enzyme"/>
    <property type="match status" value="1"/>
</dbReference>
<dbReference type="InterPro" id="IPR000608">
    <property type="entry name" value="UBC"/>
</dbReference>
<evidence type="ECO:0000313" key="4">
    <source>
        <dbReference type="Proteomes" id="UP001176941"/>
    </source>
</evidence>
<feature type="region of interest" description="Disordered" evidence="1">
    <location>
        <begin position="61"/>
        <end position="101"/>
    </location>
</feature>
<feature type="compositionally biased region" description="Low complexity" evidence="1">
    <location>
        <begin position="92"/>
        <end position="101"/>
    </location>
</feature>
<dbReference type="Proteomes" id="UP001176941">
    <property type="component" value="Chromosome 22"/>
</dbReference>
<sequence>MTMGPCGATVSDPAAGLSVYAPRGPAHCALSRPPQPTLRYSRRKKIFCVMPPGALFLMSAAQRRQAAQSGPRTSPQPAALRTGSRAPRSRPTRTPGPSSKKTLLLELKGLLAEPVGGFRVTLVDAGDLYNPEAAISGTPNTYYEGGYFQAPRGPHRPPFPLTPCRFYCS</sequence>
<organism evidence="3 4">
    <name type="scientific">Rangifer tarandus platyrhynchus</name>
    <name type="common">Svalbard reindeer</name>
    <dbReference type="NCBI Taxonomy" id="3082113"/>
    <lineage>
        <taxon>Eukaryota</taxon>
        <taxon>Metazoa</taxon>
        <taxon>Chordata</taxon>
        <taxon>Craniata</taxon>
        <taxon>Vertebrata</taxon>
        <taxon>Euteleostomi</taxon>
        <taxon>Mammalia</taxon>
        <taxon>Eutheria</taxon>
        <taxon>Laurasiatheria</taxon>
        <taxon>Artiodactyla</taxon>
        <taxon>Ruminantia</taxon>
        <taxon>Pecora</taxon>
        <taxon>Cervidae</taxon>
        <taxon>Odocoileinae</taxon>
        <taxon>Rangifer</taxon>
    </lineage>
</organism>
<evidence type="ECO:0000256" key="1">
    <source>
        <dbReference type="SAM" id="MobiDB-lite"/>
    </source>
</evidence>
<dbReference type="PROSITE" id="PS50127">
    <property type="entry name" value="UBC_2"/>
    <property type="match status" value="1"/>
</dbReference>
<name>A0ABN8YU74_RANTA</name>
<evidence type="ECO:0000259" key="2">
    <source>
        <dbReference type="PROSITE" id="PS50127"/>
    </source>
</evidence>
<gene>
    <name evidence="3" type="ORF">MRATA1EN1_LOCUS13089</name>
</gene>
<feature type="domain" description="UBC core" evidence="2">
    <location>
        <begin position="98"/>
        <end position="169"/>
    </location>
</feature>
<evidence type="ECO:0000313" key="3">
    <source>
        <dbReference type="EMBL" id="CAI9164127.1"/>
    </source>
</evidence>
<reference evidence="3" key="1">
    <citation type="submission" date="2023-04" db="EMBL/GenBank/DDBJ databases">
        <authorList>
            <consortium name="ELIXIR-Norway"/>
        </authorList>
    </citation>
    <scope>NUCLEOTIDE SEQUENCE [LARGE SCALE GENOMIC DNA]</scope>
</reference>
<accession>A0ABN8YU74</accession>
<proteinExistence type="predicted"/>
<protein>
    <recommendedName>
        <fullName evidence="2">UBC core domain-containing protein</fullName>
    </recommendedName>
</protein>
<keyword evidence="4" id="KW-1185">Reference proteome</keyword>
<dbReference type="SUPFAM" id="SSF54495">
    <property type="entry name" value="UBC-like"/>
    <property type="match status" value="1"/>
</dbReference>